<feature type="binding site" evidence="4">
    <location>
        <position position="271"/>
    </location>
    <ligand>
        <name>2-oxoglutarate</name>
        <dbReference type="ChEBI" id="CHEBI:16810"/>
    </ligand>
</feature>
<sequence>MSNTWACSVCTYANPGNSLLCQMCNTPKTRGSISSSTTSSTSWLSVPKKNSLQKSLQSDALQHAVPRKKLKSTTLTSTKTTTTTATTTATKTSATTAFPIFTPNEISRRVYDLEEGCSLIVVDNFLTQEYRKNLYNTLNSLPVIDEATGEHGNYTDAINRGYLFYWKPDLSSDDSEMKLFSCVQNNEPTLITNYMCMTNGGEDGAKFDRCHRDTALFSDVAKEYVRPRDVKSSCMVSQRLPPYLIDVVNKVNAELGLDNKPLEQMNGIVVNVYHDGNININAHSDHEGVGYDICSLSFGAPRQFVVRDVVAMGEKNSSSIKDGTKGLRKKVEDENVKGKRISLTFRHHNLKG</sequence>
<dbReference type="InterPro" id="IPR037151">
    <property type="entry name" value="AlkB-like_sf"/>
</dbReference>
<evidence type="ECO:0000313" key="8">
    <source>
        <dbReference type="Proteomes" id="UP001165160"/>
    </source>
</evidence>
<dbReference type="InterPro" id="IPR032852">
    <property type="entry name" value="ALKBH2"/>
</dbReference>
<dbReference type="InterPro" id="IPR001876">
    <property type="entry name" value="Znf_RanBP2"/>
</dbReference>
<dbReference type="AlphaFoldDB" id="A0A9W7CKC2"/>
<feature type="binding site" evidence="4">
    <location>
        <position position="273"/>
    </location>
    <ligand>
        <name>2-oxoglutarate</name>
        <dbReference type="ChEBI" id="CHEBI:16810"/>
    </ligand>
</feature>
<dbReference type="InterPro" id="IPR036443">
    <property type="entry name" value="Znf_RanBP2_sf"/>
</dbReference>
<dbReference type="GO" id="GO:0008198">
    <property type="term" value="F:ferrous iron binding"/>
    <property type="evidence" value="ECO:0007669"/>
    <property type="project" value="TreeGrafter"/>
</dbReference>
<dbReference type="PROSITE" id="PS50199">
    <property type="entry name" value="ZF_RANBP2_2"/>
    <property type="match status" value="1"/>
</dbReference>
<dbReference type="Proteomes" id="UP001165160">
    <property type="component" value="Unassembled WGS sequence"/>
</dbReference>
<dbReference type="SMART" id="SM00547">
    <property type="entry name" value="ZnF_RBZ"/>
    <property type="match status" value="1"/>
</dbReference>
<feature type="binding site" evidence="4">
    <location>
        <position position="283"/>
    </location>
    <ligand>
        <name>2-oxoglutarate</name>
        <dbReference type="ChEBI" id="CHEBI:16810"/>
    </ligand>
</feature>
<evidence type="ECO:0000256" key="4">
    <source>
        <dbReference type="PIRSR" id="PIRSR632852-1"/>
    </source>
</evidence>
<evidence type="ECO:0000313" key="7">
    <source>
        <dbReference type="EMBL" id="GMI08047.1"/>
    </source>
</evidence>
<dbReference type="GO" id="GO:0035516">
    <property type="term" value="F:broad specificity oxidative DNA demethylase activity"/>
    <property type="evidence" value="ECO:0007669"/>
    <property type="project" value="TreeGrafter"/>
</dbReference>
<dbReference type="InterPro" id="IPR027450">
    <property type="entry name" value="AlkB-like"/>
</dbReference>
<keyword evidence="3" id="KW-0862">Zinc</keyword>
<proteinExistence type="predicted"/>
<gene>
    <name evidence="7" type="ORF">TrVE_jg12825</name>
</gene>
<dbReference type="PANTHER" id="PTHR31573">
    <property type="entry name" value="ALPHA-KETOGLUTARATE-DEPENDENT DIOXYGENASE ALKB HOMOLOG 2"/>
    <property type="match status" value="1"/>
</dbReference>
<protein>
    <recommendedName>
        <fullName evidence="6">RanBP2-type domain-containing protein</fullName>
    </recommendedName>
</protein>
<dbReference type="Pfam" id="PF13532">
    <property type="entry name" value="2OG-FeII_Oxy_2"/>
    <property type="match status" value="1"/>
</dbReference>
<evidence type="ECO:0000256" key="5">
    <source>
        <dbReference type="PROSITE-ProRule" id="PRU00322"/>
    </source>
</evidence>
<feature type="domain" description="RanBP2-type" evidence="6">
    <location>
        <begin position="1"/>
        <end position="30"/>
    </location>
</feature>
<evidence type="ECO:0000256" key="3">
    <source>
        <dbReference type="ARBA" id="ARBA00022833"/>
    </source>
</evidence>
<accession>A0A9W7CKC2</accession>
<dbReference type="PROSITE" id="PS01358">
    <property type="entry name" value="ZF_RANBP2_1"/>
    <property type="match status" value="1"/>
</dbReference>
<evidence type="ECO:0000259" key="6">
    <source>
        <dbReference type="PROSITE" id="PS50199"/>
    </source>
</evidence>
<dbReference type="Gene3D" id="2.60.120.590">
    <property type="entry name" value="Alpha-ketoglutarate-dependent dioxygenase AlkB-like"/>
    <property type="match status" value="1"/>
</dbReference>
<dbReference type="Gene3D" id="4.10.1060.10">
    <property type="entry name" value="Zinc finger, RanBP2-type"/>
    <property type="match status" value="1"/>
</dbReference>
<reference evidence="8" key="1">
    <citation type="journal article" date="2023" name="Commun. Biol.">
        <title>Genome analysis of Parmales, the sister group of diatoms, reveals the evolutionary specialization of diatoms from phago-mixotrophs to photoautotrophs.</title>
        <authorList>
            <person name="Ban H."/>
            <person name="Sato S."/>
            <person name="Yoshikawa S."/>
            <person name="Yamada K."/>
            <person name="Nakamura Y."/>
            <person name="Ichinomiya M."/>
            <person name="Sato N."/>
            <person name="Blanc-Mathieu R."/>
            <person name="Endo H."/>
            <person name="Kuwata A."/>
            <person name="Ogata H."/>
        </authorList>
    </citation>
    <scope>NUCLEOTIDE SEQUENCE [LARGE SCALE GENOMIC DNA]</scope>
    <source>
        <strain evidence="8">NIES 3699</strain>
    </source>
</reference>
<dbReference type="EMBL" id="BRXX01000374">
    <property type="protein sequence ID" value="GMI08047.1"/>
    <property type="molecule type" value="Genomic_DNA"/>
</dbReference>
<dbReference type="GO" id="GO:0006307">
    <property type="term" value="P:DNA alkylation repair"/>
    <property type="evidence" value="ECO:0007669"/>
    <property type="project" value="TreeGrafter"/>
</dbReference>
<comment type="caution">
    <text evidence="7">The sequence shown here is derived from an EMBL/GenBank/DDBJ whole genome shotgun (WGS) entry which is preliminary data.</text>
</comment>
<organism evidence="7 8">
    <name type="scientific">Triparma verrucosa</name>
    <dbReference type="NCBI Taxonomy" id="1606542"/>
    <lineage>
        <taxon>Eukaryota</taxon>
        <taxon>Sar</taxon>
        <taxon>Stramenopiles</taxon>
        <taxon>Ochrophyta</taxon>
        <taxon>Bolidophyceae</taxon>
        <taxon>Parmales</taxon>
        <taxon>Triparmaceae</taxon>
        <taxon>Triparma</taxon>
    </lineage>
</organism>
<dbReference type="GO" id="GO:0008270">
    <property type="term" value="F:zinc ion binding"/>
    <property type="evidence" value="ECO:0007669"/>
    <property type="project" value="UniProtKB-KW"/>
</dbReference>
<dbReference type="SUPFAM" id="SSF90209">
    <property type="entry name" value="Ran binding protein zinc finger-like"/>
    <property type="match status" value="1"/>
</dbReference>
<keyword evidence="8" id="KW-1185">Reference proteome</keyword>
<evidence type="ECO:0000256" key="1">
    <source>
        <dbReference type="ARBA" id="ARBA00022723"/>
    </source>
</evidence>
<name>A0A9W7CKC2_9STRA</name>
<evidence type="ECO:0000256" key="2">
    <source>
        <dbReference type="ARBA" id="ARBA00022771"/>
    </source>
</evidence>
<dbReference type="GO" id="GO:0051747">
    <property type="term" value="F:cytosine C-5 DNA demethylase activity"/>
    <property type="evidence" value="ECO:0007669"/>
    <property type="project" value="TreeGrafter"/>
</dbReference>
<dbReference type="PANTHER" id="PTHR31573:SF1">
    <property type="entry name" value="DNA OXIDATIVE DEMETHYLASE ALKBH2"/>
    <property type="match status" value="1"/>
</dbReference>
<keyword evidence="1" id="KW-0479">Metal-binding</keyword>
<dbReference type="SUPFAM" id="SSF51197">
    <property type="entry name" value="Clavaminate synthase-like"/>
    <property type="match status" value="1"/>
</dbReference>
<keyword evidence="2 5" id="KW-0863">Zinc-finger</keyword>